<proteinExistence type="predicted"/>
<evidence type="ECO:0000259" key="1">
    <source>
        <dbReference type="Pfam" id="PF05099"/>
    </source>
</evidence>
<keyword evidence="3" id="KW-1185">Reference proteome</keyword>
<dbReference type="InterPro" id="IPR029024">
    <property type="entry name" value="TerB-like"/>
</dbReference>
<name>A0A1X7AIS2_9GAMM</name>
<evidence type="ECO:0000313" key="3">
    <source>
        <dbReference type="Proteomes" id="UP000196573"/>
    </source>
</evidence>
<reference evidence="2 3" key="1">
    <citation type="submission" date="2017-03" db="EMBL/GenBank/DDBJ databases">
        <authorList>
            <person name="Afonso C.L."/>
            <person name="Miller P.J."/>
            <person name="Scott M.A."/>
            <person name="Spackman E."/>
            <person name="Goraichik I."/>
            <person name="Dimitrov K.M."/>
            <person name="Suarez D.L."/>
            <person name="Swayne D.E."/>
        </authorList>
    </citation>
    <scope>NUCLEOTIDE SEQUENCE [LARGE SCALE GENOMIC DNA]</scope>
    <source>
        <strain evidence="2">SB41UT1</strain>
    </source>
</reference>
<dbReference type="OrthoDB" id="6263019at2"/>
<organism evidence="2 3">
    <name type="scientific">Parendozoicomonas haliclonae</name>
    <dbReference type="NCBI Taxonomy" id="1960125"/>
    <lineage>
        <taxon>Bacteria</taxon>
        <taxon>Pseudomonadati</taxon>
        <taxon>Pseudomonadota</taxon>
        <taxon>Gammaproteobacteria</taxon>
        <taxon>Oceanospirillales</taxon>
        <taxon>Endozoicomonadaceae</taxon>
        <taxon>Parendozoicomonas</taxon>
    </lineage>
</organism>
<dbReference type="Pfam" id="PF05099">
    <property type="entry name" value="TerB"/>
    <property type="match status" value="1"/>
</dbReference>
<dbReference type="RefSeq" id="WP_087107571.1">
    <property type="nucleotide sequence ID" value="NZ_CBCSCN010000001.1"/>
</dbReference>
<dbReference type="Proteomes" id="UP000196573">
    <property type="component" value="Unassembled WGS sequence"/>
</dbReference>
<accession>A0A1X7AIS2</accession>
<dbReference type="Gene3D" id="1.10.3680.10">
    <property type="entry name" value="TerB-like"/>
    <property type="match status" value="1"/>
</dbReference>
<evidence type="ECO:0000313" key="2">
    <source>
        <dbReference type="EMBL" id="SMA39428.1"/>
    </source>
</evidence>
<protein>
    <submittedName>
        <fullName evidence="2">Tellurite resistance protein TerB</fullName>
    </submittedName>
</protein>
<feature type="domain" description="Co-chaperone DjlA N-terminal" evidence="1">
    <location>
        <begin position="6"/>
        <end position="113"/>
    </location>
</feature>
<dbReference type="AlphaFoldDB" id="A0A1X7AIS2"/>
<dbReference type="EMBL" id="FWPT01000002">
    <property type="protein sequence ID" value="SMA39428.1"/>
    <property type="molecule type" value="Genomic_DNA"/>
</dbReference>
<dbReference type="SUPFAM" id="SSF158682">
    <property type="entry name" value="TerB-like"/>
    <property type="match status" value="1"/>
</dbReference>
<sequence length="134" mass="15603">MFLNILSKEERKHFLNLAYHLMELDGERKEEELSIYEAFVHECELSGYKPQISENQINNSITKLAAQQSPAKRAVIIELFGIMFADHEACDAERAFMDQIVDTFGFESFEVRKIERWVLAMTDMVSEGYRMVEA</sequence>
<gene>
    <name evidence="2" type="ORF">EHSB41UT_01036</name>
</gene>
<dbReference type="InterPro" id="IPR007791">
    <property type="entry name" value="DjlA_N"/>
</dbReference>